<proteinExistence type="inferred from homology"/>
<dbReference type="InterPro" id="IPR011004">
    <property type="entry name" value="Trimer_LpxA-like_sf"/>
</dbReference>
<dbReference type="FunFam" id="2.160.10.10:FF:000025">
    <property type="entry name" value="Hexapeptide-repeat containing-acetyltransferase"/>
    <property type="match status" value="1"/>
</dbReference>
<dbReference type="PANTHER" id="PTHR23416:SF23">
    <property type="entry name" value="ACETYLTRANSFERASE C18B11.09C-RELATED"/>
    <property type="match status" value="1"/>
</dbReference>
<dbReference type="GO" id="GO:0008374">
    <property type="term" value="F:O-acyltransferase activity"/>
    <property type="evidence" value="ECO:0007669"/>
    <property type="project" value="TreeGrafter"/>
</dbReference>
<evidence type="ECO:0000256" key="2">
    <source>
        <dbReference type="ARBA" id="ARBA00022679"/>
    </source>
</evidence>
<keyword evidence="3" id="KW-0012">Acyltransferase</keyword>
<dbReference type="SUPFAM" id="SSF51161">
    <property type="entry name" value="Trimeric LpxA-like enzymes"/>
    <property type="match status" value="1"/>
</dbReference>
<comment type="similarity">
    <text evidence="1">Belongs to the transferase hexapeptide repeat family.</text>
</comment>
<reference evidence="5" key="1">
    <citation type="journal article" date="2020" name="Fungal Divers.">
        <title>Resolving the Mortierellaceae phylogeny through synthesis of multi-gene phylogenetics and phylogenomics.</title>
        <authorList>
            <person name="Vandepol N."/>
            <person name="Liber J."/>
            <person name="Desiro A."/>
            <person name="Na H."/>
            <person name="Kennedy M."/>
            <person name="Barry K."/>
            <person name="Grigoriev I.V."/>
            <person name="Miller A.N."/>
            <person name="O'Donnell K."/>
            <person name="Stajich J.E."/>
            <person name="Bonito G."/>
        </authorList>
    </citation>
    <scope>NUCLEOTIDE SEQUENCE</scope>
    <source>
        <strain evidence="5">KOD1015</strain>
    </source>
</reference>
<dbReference type="GO" id="GO:0016407">
    <property type="term" value="F:acetyltransferase activity"/>
    <property type="evidence" value="ECO:0007669"/>
    <property type="project" value="InterPro"/>
</dbReference>
<evidence type="ECO:0000313" key="5">
    <source>
        <dbReference type="EMBL" id="KAF9584491.1"/>
    </source>
</evidence>
<sequence>MTTTTPNQSNVAIQDKASREPLCNSVKSDESWAAVRACAARLEREHDFTPERPDLDHTHKQHMLDAKVYNPMDPLLYQERQRARDLMAFYNASKQTTPEMLLERESLLYIMTRGRMGKNCWIEPPLSIDYGCNITMGNGVYMNFGCVILDCGNVEIGNNVYFAPNVQVFCAAHPTNPLLRSKGIEFGMPIKIGNDVWIGGGAIICPGVTIGDGVTVGAGSVVTKNVPPYTIVGGNPAKILRVLNKEECEKEDVEYEKLKALGEAFKDWTPPAKGTLALP</sequence>
<dbReference type="Proteomes" id="UP000780801">
    <property type="component" value="Unassembled WGS sequence"/>
</dbReference>
<comment type="caution">
    <text evidence="5">The sequence shown here is derived from an EMBL/GenBank/DDBJ whole genome shotgun (WGS) entry which is preliminary data.</text>
</comment>
<dbReference type="Gene3D" id="2.160.10.10">
    <property type="entry name" value="Hexapeptide repeat proteins"/>
    <property type="match status" value="1"/>
</dbReference>
<dbReference type="AlphaFoldDB" id="A0A9P6G0C1"/>
<keyword evidence="2" id="KW-0808">Transferase</keyword>
<dbReference type="EMBL" id="JAABOA010000400">
    <property type="protein sequence ID" value="KAF9584491.1"/>
    <property type="molecule type" value="Genomic_DNA"/>
</dbReference>
<dbReference type="PROSITE" id="PS00101">
    <property type="entry name" value="HEXAPEP_TRANSFERASES"/>
    <property type="match status" value="1"/>
</dbReference>
<evidence type="ECO:0000256" key="3">
    <source>
        <dbReference type="ARBA" id="ARBA00023315"/>
    </source>
</evidence>
<keyword evidence="6" id="KW-1185">Reference proteome</keyword>
<gene>
    <name evidence="5" type="primary">CAS91</name>
    <name evidence="5" type="ORF">BGW38_006289</name>
</gene>
<organism evidence="5 6">
    <name type="scientific">Lunasporangiospora selenospora</name>
    <dbReference type="NCBI Taxonomy" id="979761"/>
    <lineage>
        <taxon>Eukaryota</taxon>
        <taxon>Fungi</taxon>
        <taxon>Fungi incertae sedis</taxon>
        <taxon>Mucoromycota</taxon>
        <taxon>Mortierellomycotina</taxon>
        <taxon>Mortierellomycetes</taxon>
        <taxon>Mortierellales</taxon>
        <taxon>Mortierellaceae</taxon>
        <taxon>Lunasporangiospora</taxon>
    </lineage>
</organism>
<evidence type="ECO:0000256" key="1">
    <source>
        <dbReference type="ARBA" id="ARBA00007274"/>
    </source>
</evidence>
<dbReference type="InterPro" id="IPR024688">
    <property type="entry name" value="Mac_dom"/>
</dbReference>
<dbReference type="PANTHER" id="PTHR23416">
    <property type="entry name" value="SIALIC ACID SYNTHASE-RELATED"/>
    <property type="match status" value="1"/>
</dbReference>
<dbReference type="OrthoDB" id="25818at2759"/>
<name>A0A9P6G0C1_9FUNG</name>
<protein>
    <submittedName>
        <fullName evidence="5">Maltose acetyltransferase</fullName>
    </submittedName>
</protein>
<dbReference type="Pfam" id="PF12464">
    <property type="entry name" value="Mac"/>
    <property type="match status" value="1"/>
</dbReference>
<dbReference type="InterPro" id="IPR001451">
    <property type="entry name" value="Hexapep"/>
</dbReference>
<evidence type="ECO:0000259" key="4">
    <source>
        <dbReference type="Pfam" id="PF12464"/>
    </source>
</evidence>
<evidence type="ECO:0000313" key="6">
    <source>
        <dbReference type="Proteomes" id="UP000780801"/>
    </source>
</evidence>
<feature type="domain" description="Maltose/galactoside acetyltransferase" evidence="4">
    <location>
        <begin position="63"/>
        <end position="107"/>
    </location>
</feature>
<dbReference type="InterPro" id="IPR051159">
    <property type="entry name" value="Hexapeptide_acetyltransf"/>
</dbReference>
<accession>A0A9P6G0C1</accession>
<dbReference type="Pfam" id="PF00132">
    <property type="entry name" value="Hexapep"/>
    <property type="match status" value="1"/>
</dbReference>
<dbReference type="CDD" id="cd03357">
    <property type="entry name" value="LbH_MAT_GAT"/>
    <property type="match status" value="1"/>
</dbReference>
<dbReference type="InterPro" id="IPR018357">
    <property type="entry name" value="Hexapep_transf_CS"/>
</dbReference>